<feature type="domain" description="Tetrapyrrole biosynthesis glutamyl-tRNA reductase dimerisation" evidence="15">
    <location>
        <begin position="320"/>
        <end position="419"/>
    </location>
</feature>
<comment type="caution">
    <text evidence="18">The sequence shown here is derived from an EMBL/GenBank/DDBJ whole genome shotgun (WGS) entry which is preliminary data.</text>
</comment>
<evidence type="ECO:0000256" key="11">
    <source>
        <dbReference type="PIRSR" id="PIRSR000445-2"/>
    </source>
</evidence>
<evidence type="ECO:0000256" key="5">
    <source>
        <dbReference type="ARBA" id="ARBA00023002"/>
    </source>
</evidence>
<comment type="catalytic activity">
    <reaction evidence="7 9 14">
        <text>(S)-4-amino-5-oxopentanoate + tRNA(Glu) + NADP(+) = L-glutamyl-tRNA(Glu) + NADPH + H(+)</text>
        <dbReference type="Rhea" id="RHEA:12344"/>
        <dbReference type="Rhea" id="RHEA-COMP:9663"/>
        <dbReference type="Rhea" id="RHEA-COMP:9680"/>
        <dbReference type="ChEBI" id="CHEBI:15378"/>
        <dbReference type="ChEBI" id="CHEBI:57501"/>
        <dbReference type="ChEBI" id="CHEBI:57783"/>
        <dbReference type="ChEBI" id="CHEBI:58349"/>
        <dbReference type="ChEBI" id="CHEBI:78442"/>
        <dbReference type="ChEBI" id="CHEBI:78520"/>
        <dbReference type="EC" id="1.2.1.70"/>
    </reaction>
</comment>
<dbReference type="Pfam" id="PF05201">
    <property type="entry name" value="GlutR_N"/>
    <property type="match status" value="1"/>
</dbReference>
<comment type="subunit">
    <text evidence="9">Homodimer.</text>
</comment>
<evidence type="ECO:0000256" key="8">
    <source>
        <dbReference type="ARBA" id="ARBA00068659"/>
    </source>
</evidence>
<keyword evidence="5 9" id="KW-0560">Oxidoreductase</keyword>
<accession>A0A3D8P5E5</accession>
<dbReference type="NCBIfam" id="NF000744">
    <property type="entry name" value="PRK00045.1-3"/>
    <property type="match status" value="1"/>
</dbReference>
<feature type="binding site" evidence="9 11">
    <location>
        <begin position="49"/>
        <end position="52"/>
    </location>
    <ligand>
        <name>substrate</name>
    </ligand>
</feature>
<dbReference type="CDD" id="cd05213">
    <property type="entry name" value="NAD_bind_Glutamyl_tRNA_reduct"/>
    <property type="match status" value="1"/>
</dbReference>
<feature type="domain" description="Quinate/shikimate 5-dehydrogenase/glutamyl-tRNA reductase" evidence="16">
    <location>
        <begin position="171"/>
        <end position="306"/>
    </location>
</feature>
<comment type="similarity">
    <text evidence="2 9 14">Belongs to the glutamyl-tRNA reductase family.</text>
</comment>
<evidence type="ECO:0000259" key="16">
    <source>
        <dbReference type="Pfam" id="PF01488"/>
    </source>
</evidence>
<dbReference type="PANTHER" id="PTHR43013:SF1">
    <property type="entry name" value="GLUTAMYL-TRNA REDUCTASE"/>
    <property type="match status" value="1"/>
</dbReference>
<evidence type="ECO:0000256" key="7">
    <source>
        <dbReference type="ARBA" id="ARBA00047464"/>
    </source>
</evidence>
<dbReference type="Pfam" id="PF00745">
    <property type="entry name" value="GlutR_dimer"/>
    <property type="match status" value="1"/>
</dbReference>
<dbReference type="SUPFAM" id="SSF69742">
    <property type="entry name" value="Glutamyl tRNA-reductase catalytic, N-terminal domain"/>
    <property type="match status" value="1"/>
</dbReference>
<feature type="site" description="Important for activity" evidence="9 13">
    <location>
        <position position="99"/>
    </location>
</feature>
<proteinExistence type="inferred from homology"/>
<name>A0A3D8P5E5_9THEO</name>
<dbReference type="OrthoDB" id="110209at2"/>
<dbReference type="SUPFAM" id="SSF69075">
    <property type="entry name" value="Glutamyl tRNA-reductase dimerization domain"/>
    <property type="match status" value="1"/>
</dbReference>
<feature type="binding site" evidence="9 11">
    <location>
        <position position="109"/>
    </location>
    <ligand>
        <name>substrate</name>
    </ligand>
</feature>
<evidence type="ECO:0000256" key="3">
    <source>
        <dbReference type="ARBA" id="ARBA00012970"/>
    </source>
</evidence>
<dbReference type="InterPro" id="IPR000343">
    <property type="entry name" value="4pyrrol_synth_GluRdtase"/>
</dbReference>
<evidence type="ECO:0000313" key="18">
    <source>
        <dbReference type="EMBL" id="RDV83007.1"/>
    </source>
</evidence>
<evidence type="ECO:0000256" key="6">
    <source>
        <dbReference type="ARBA" id="ARBA00023244"/>
    </source>
</evidence>
<dbReference type="AlphaFoldDB" id="A0A3D8P5E5"/>
<keyword evidence="4 9" id="KW-0521">NADP</keyword>
<comment type="miscellaneous">
    <text evidence="9">During catalysis, the active site Cys acts as a nucleophile attacking the alpha-carbonyl group of tRNA-bound glutamate with the formation of a thioester intermediate between enzyme and glutamate, and the concomitant release of tRNA(Glu). The thioester intermediate is finally reduced by direct hydride transfer from NADPH, to form the product GSA.</text>
</comment>
<evidence type="ECO:0000259" key="15">
    <source>
        <dbReference type="Pfam" id="PF00745"/>
    </source>
</evidence>
<evidence type="ECO:0000256" key="1">
    <source>
        <dbReference type="ARBA" id="ARBA00005059"/>
    </source>
</evidence>
<dbReference type="InterPro" id="IPR036291">
    <property type="entry name" value="NAD(P)-bd_dom_sf"/>
</dbReference>
<evidence type="ECO:0000313" key="19">
    <source>
        <dbReference type="Proteomes" id="UP000256329"/>
    </source>
</evidence>
<dbReference type="FunFam" id="3.40.50.720:FF:000031">
    <property type="entry name" value="Glutamyl-tRNA reductase"/>
    <property type="match status" value="1"/>
</dbReference>
<dbReference type="InterPro" id="IPR036453">
    <property type="entry name" value="GluRdtase_dimer_dom_sf"/>
</dbReference>
<dbReference type="EMBL" id="QSLN01000007">
    <property type="protein sequence ID" value="RDV83007.1"/>
    <property type="molecule type" value="Genomic_DNA"/>
</dbReference>
<dbReference type="GO" id="GO:0019353">
    <property type="term" value="P:protoporphyrinogen IX biosynthetic process from glutamate"/>
    <property type="evidence" value="ECO:0007669"/>
    <property type="project" value="TreeGrafter"/>
</dbReference>
<evidence type="ECO:0000256" key="4">
    <source>
        <dbReference type="ARBA" id="ARBA00022857"/>
    </source>
</evidence>
<evidence type="ECO:0000259" key="17">
    <source>
        <dbReference type="Pfam" id="PF05201"/>
    </source>
</evidence>
<dbReference type="GO" id="GO:0008883">
    <property type="term" value="F:glutamyl-tRNA reductase activity"/>
    <property type="evidence" value="ECO:0007669"/>
    <property type="project" value="UniProtKB-UniRule"/>
</dbReference>
<dbReference type="NCBIfam" id="TIGR01035">
    <property type="entry name" value="hemA"/>
    <property type="match status" value="1"/>
</dbReference>
<dbReference type="InterPro" id="IPR018214">
    <property type="entry name" value="GluRdtase_CS"/>
</dbReference>
<feature type="domain" description="Glutamyl-tRNA reductase N-terminal" evidence="17">
    <location>
        <begin position="6"/>
        <end position="156"/>
    </location>
</feature>
<comment type="domain">
    <text evidence="9">Possesses an unusual extended V-shaped dimeric structure with each monomer consisting of three distinct domains arranged along a curved 'spinal' alpha-helix. The N-terminal catalytic domain specifically recognizes the glutamate moiety of the substrate. The second domain is the NADPH-binding domain, and the third C-terminal domain is responsible for dimerization.</text>
</comment>
<evidence type="ECO:0000256" key="12">
    <source>
        <dbReference type="PIRSR" id="PIRSR000445-3"/>
    </source>
</evidence>
<dbReference type="Gene3D" id="3.40.50.720">
    <property type="entry name" value="NAD(P)-binding Rossmann-like Domain"/>
    <property type="match status" value="1"/>
</dbReference>
<gene>
    <name evidence="9" type="primary">hemA</name>
    <name evidence="18" type="ORF">DXX99_06305</name>
</gene>
<dbReference type="Proteomes" id="UP000256329">
    <property type="component" value="Unassembled WGS sequence"/>
</dbReference>
<dbReference type="PROSITE" id="PS00747">
    <property type="entry name" value="GLUTR"/>
    <property type="match status" value="1"/>
</dbReference>
<dbReference type="Gene3D" id="3.30.460.30">
    <property type="entry name" value="Glutamyl-tRNA reductase, N-terminal domain"/>
    <property type="match status" value="1"/>
</dbReference>
<sequence length="436" mass="48122">MFLIVVGLNHRTAPVQVRERFSFTPTQARELLVELKRRSGVEAVVLLSTCNRTEFYLLLSKEVARTAVIEVISRRAGVEFETGLKPYLYAHTERNCVKHLFRVASGLDSMVLGETQILGQVRDAYHLALEVGATESYFNALFQQALAVGKRVRVETGIDRNAVSVSSAAVELVRQALGSLAERTVLIVGAGKMGELTVKHLVANGVAGVIVSNRSFDHARELAARFGGRAVRFDELYEQMLDADIVISCTAATHYVIHAGAVAEVMRRRGGRKLFLIDIAVPRDVDPEVGKLPGVTLYDIDALSKVVDENYAARRQAAVQAEAIIEEEVDKFLRRQAERAVVPVIAALKERGEEIKQRELKRALNRLGPLTPQQQKAVLSLANSLVNQLLHDPIVRLKELALTTRGHVYAETLQELFNLEIEKAEARSECSSGGKS</sequence>
<dbReference type="InterPro" id="IPR015896">
    <property type="entry name" value="4pyrrol_synth_GluRdtase_dimer"/>
</dbReference>
<feature type="binding site" evidence="9 12">
    <location>
        <begin position="189"/>
        <end position="194"/>
    </location>
    <ligand>
        <name>NADP(+)</name>
        <dbReference type="ChEBI" id="CHEBI:58349"/>
    </ligand>
</feature>
<evidence type="ECO:0000256" key="9">
    <source>
        <dbReference type="HAMAP-Rule" id="MF_00087"/>
    </source>
</evidence>
<evidence type="ECO:0000256" key="10">
    <source>
        <dbReference type="PIRSR" id="PIRSR000445-1"/>
    </source>
</evidence>
<evidence type="ECO:0000256" key="2">
    <source>
        <dbReference type="ARBA" id="ARBA00005916"/>
    </source>
</evidence>
<dbReference type="InterPro" id="IPR006151">
    <property type="entry name" value="Shikm_DH/Glu-tRNA_Rdtase"/>
</dbReference>
<reference evidence="18 19" key="1">
    <citation type="submission" date="2018-08" db="EMBL/GenBank/DDBJ databases">
        <title>Form III RuBisCO-mediated autotrophy in Thermodesulfobium bacteria.</title>
        <authorList>
            <person name="Toshchakov S.V."/>
            <person name="Kublanov I.V."/>
            <person name="Frolov E."/>
            <person name="Bonch-Osmolovskaya E.A."/>
            <person name="Tourova T.P."/>
            <person name="Chernych N.A."/>
            <person name="Lebedinsky A.V."/>
        </authorList>
    </citation>
    <scope>NUCLEOTIDE SEQUENCE [LARGE SCALE GENOMIC DNA]</scope>
    <source>
        <strain evidence="18 19">SR</strain>
    </source>
</reference>
<dbReference type="HAMAP" id="MF_00087">
    <property type="entry name" value="Glu_tRNA_reductase"/>
    <property type="match status" value="1"/>
</dbReference>
<dbReference type="EC" id="1.2.1.70" evidence="3 9"/>
<dbReference type="FunFam" id="3.30.460.30:FF:000001">
    <property type="entry name" value="Glutamyl-tRNA reductase"/>
    <property type="match status" value="1"/>
</dbReference>
<dbReference type="RefSeq" id="WP_115792651.1">
    <property type="nucleotide sequence ID" value="NZ_QSLN01000007.1"/>
</dbReference>
<evidence type="ECO:0000256" key="14">
    <source>
        <dbReference type="RuleBase" id="RU000584"/>
    </source>
</evidence>
<dbReference type="InterPro" id="IPR015895">
    <property type="entry name" value="4pyrrol_synth_GluRdtase_N"/>
</dbReference>
<dbReference type="PANTHER" id="PTHR43013">
    <property type="entry name" value="GLUTAMYL-TRNA REDUCTASE"/>
    <property type="match status" value="1"/>
</dbReference>
<feature type="binding site" evidence="9 11">
    <location>
        <begin position="114"/>
        <end position="116"/>
    </location>
    <ligand>
        <name>substrate</name>
    </ligand>
</feature>
<comment type="function">
    <text evidence="9">Catalyzes the NADPH-dependent reduction of glutamyl-tRNA(Glu) to glutamate 1-semialdehyde (GSA).</text>
</comment>
<organism evidence="18 19">
    <name type="scientific">Ammonifex thiophilus</name>
    <dbReference type="NCBI Taxonomy" id="444093"/>
    <lineage>
        <taxon>Bacteria</taxon>
        <taxon>Bacillati</taxon>
        <taxon>Bacillota</taxon>
        <taxon>Clostridia</taxon>
        <taxon>Thermoanaerobacterales</taxon>
        <taxon>Thermoanaerobacteraceae</taxon>
        <taxon>Ammonifex</taxon>
    </lineage>
</organism>
<keyword evidence="6 9" id="KW-0627">Porphyrin biosynthesis</keyword>
<dbReference type="PIRSF" id="PIRSF000445">
    <property type="entry name" value="4pyrrol_synth_GluRdtase"/>
    <property type="match status" value="1"/>
</dbReference>
<evidence type="ECO:0000256" key="13">
    <source>
        <dbReference type="PIRSR" id="PIRSR000445-4"/>
    </source>
</evidence>
<comment type="pathway">
    <text evidence="1 9 14">Porphyrin-containing compound metabolism; protoporphyrin-IX biosynthesis; 5-aminolevulinate from L-glutamyl-tRNA(Glu): step 1/2.</text>
</comment>
<protein>
    <recommendedName>
        <fullName evidence="8 9">Glutamyl-tRNA reductase</fullName>
        <shortName evidence="9">GluTR</shortName>
        <ecNumber evidence="3 9">1.2.1.70</ecNumber>
    </recommendedName>
</protein>
<feature type="active site" description="Nucleophile" evidence="9 10">
    <location>
        <position position="50"/>
    </location>
</feature>
<dbReference type="InterPro" id="IPR036343">
    <property type="entry name" value="GluRdtase_N_sf"/>
</dbReference>
<dbReference type="UniPathway" id="UPA00251">
    <property type="reaction ID" value="UER00316"/>
</dbReference>
<keyword evidence="19" id="KW-1185">Reference proteome</keyword>
<feature type="binding site" evidence="9 11">
    <location>
        <position position="120"/>
    </location>
    <ligand>
        <name>substrate</name>
    </ligand>
</feature>
<dbReference type="GO" id="GO:0050661">
    <property type="term" value="F:NADP binding"/>
    <property type="evidence" value="ECO:0007669"/>
    <property type="project" value="InterPro"/>
</dbReference>
<dbReference type="Pfam" id="PF01488">
    <property type="entry name" value="Shikimate_DH"/>
    <property type="match status" value="1"/>
</dbReference>
<dbReference type="SUPFAM" id="SSF51735">
    <property type="entry name" value="NAD(P)-binding Rossmann-fold domains"/>
    <property type="match status" value="1"/>
</dbReference>